<name>A0A2B7X0M3_POLH7</name>
<dbReference type="OrthoDB" id="1862401at2759"/>
<evidence type="ECO:0000313" key="2">
    <source>
        <dbReference type="EMBL" id="PGH02439.1"/>
    </source>
</evidence>
<dbReference type="InterPro" id="IPR050317">
    <property type="entry name" value="Plant_Fungal_Acyltransferase"/>
</dbReference>
<comment type="caution">
    <text evidence="2">The sequence shown here is derived from an EMBL/GenBank/DDBJ whole genome shotgun (WGS) entry which is preliminary data.</text>
</comment>
<gene>
    <name evidence="2" type="ORF">AJ80_08859</name>
</gene>
<sequence>MASKTVYVALTPLDHLHQPNYVKLCYYLPLKPNVSAQDVYADLSKGLRKTFVQLPWLGGKVHNQAPDTPRWRPGQREIRYEPVSADGPPPHQLRYKELSSDLTYAELKEEGFPSDVFDDEDLLAVPVEGDLEAGCDIFVAQANFIPGACVLCMSTCHAAIDGTAMVIVMKAWADNCRSLYEEGAEAEQLPVESFDRNLLDRLWEQEGSRNVPAESADWWTKGLVGLEFDRSDNEDATTKKFNGVLNGYKMPSRLMTNRTFYMSSANIAALQKECNDADTDGGDALSSNDVVTALMWRSLVRARAAAASPDDTSLSAESVLESAIDGRTDFSQAVPPSYMGNITFYNQAQLQVADLQDPSVPLGQVARVIRAGAGRVNSASLQEGYSLIRAVPDYRVLRPRFRRLKGADMLISNLLLFPVNDIVFGSEKFGNSGRAEAVRCFMGQFNHAARVSFVLPRRSAGGIELSMNLYEEEMDSLLEDDDFGRFCLPL</sequence>
<dbReference type="EMBL" id="PDNA01000223">
    <property type="protein sequence ID" value="PGH02439.1"/>
    <property type="molecule type" value="Genomic_DNA"/>
</dbReference>
<dbReference type="AlphaFoldDB" id="A0A2B7X0M3"/>
<dbReference type="GO" id="GO:0016747">
    <property type="term" value="F:acyltransferase activity, transferring groups other than amino-acyl groups"/>
    <property type="evidence" value="ECO:0007669"/>
    <property type="project" value="TreeGrafter"/>
</dbReference>
<dbReference type="PANTHER" id="PTHR31642">
    <property type="entry name" value="TRICHOTHECENE 3-O-ACETYLTRANSFERASE"/>
    <property type="match status" value="1"/>
</dbReference>
<evidence type="ECO:0000313" key="3">
    <source>
        <dbReference type="Proteomes" id="UP000224634"/>
    </source>
</evidence>
<keyword evidence="3" id="KW-1185">Reference proteome</keyword>
<dbReference type="InterPro" id="IPR018247">
    <property type="entry name" value="EF_Hand_1_Ca_BS"/>
</dbReference>
<reference evidence="2 3" key="1">
    <citation type="submission" date="2017-10" db="EMBL/GenBank/DDBJ databases">
        <title>Comparative genomics in systemic dimorphic fungi from Ajellomycetaceae.</title>
        <authorList>
            <person name="Munoz J.F."/>
            <person name="Mcewen J.G."/>
            <person name="Clay O.K."/>
            <person name="Cuomo C.A."/>
        </authorList>
    </citation>
    <scope>NUCLEOTIDE SEQUENCE [LARGE SCALE GENOMIC DNA]</scope>
    <source>
        <strain evidence="2 3">UAMH7299</strain>
    </source>
</reference>
<organism evidence="2 3">
    <name type="scientific">Polytolypa hystricis (strain UAMH7299)</name>
    <dbReference type="NCBI Taxonomy" id="1447883"/>
    <lineage>
        <taxon>Eukaryota</taxon>
        <taxon>Fungi</taxon>
        <taxon>Dikarya</taxon>
        <taxon>Ascomycota</taxon>
        <taxon>Pezizomycotina</taxon>
        <taxon>Eurotiomycetes</taxon>
        <taxon>Eurotiomycetidae</taxon>
        <taxon>Onygenales</taxon>
        <taxon>Onygenales incertae sedis</taxon>
        <taxon>Polytolypa</taxon>
    </lineage>
</organism>
<evidence type="ECO:0000256" key="1">
    <source>
        <dbReference type="ARBA" id="ARBA00022679"/>
    </source>
</evidence>
<dbReference type="PROSITE" id="PS00018">
    <property type="entry name" value="EF_HAND_1"/>
    <property type="match status" value="1"/>
</dbReference>
<dbReference type="Proteomes" id="UP000224634">
    <property type="component" value="Unassembled WGS sequence"/>
</dbReference>
<accession>A0A2B7X0M3</accession>
<dbReference type="STRING" id="1447883.A0A2B7X0M3"/>
<evidence type="ECO:0008006" key="4">
    <source>
        <dbReference type="Google" id="ProtNLM"/>
    </source>
</evidence>
<dbReference type="Gene3D" id="3.30.559.10">
    <property type="entry name" value="Chloramphenicol acetyltransferase-like domain"/>
    <property type="match status" value="2"/>
</dbReference>
<proteinExistence type="predicted"/>
<protein>
    <recommendedName>
        <fullName evidence="4">Transferase</fullName>
    </recommendedName>
</protein>
<dbReference type="Pfam" id="PF02458">
    <property type="entry name" value="Transferase"/>
    <property type="match status" value="1"/>
</dbReference>
<keyword evidence="1" id="KW-0808">Transferase</keyword>
<dbReference type="InterPro" id="IPR023213">
    <property type="entry name" value="CAT-like_dom_sf"/>
</dbReference>
<dbReference type="PANTHER" id="PTHR31642:SF310">
    <property type="entry name" value="FATTY ALCOHOL:CAFFEOYL-COA ACYLTRANSFERASE"/>
    <property type="match status" value="1"/>
</dbReference>